<keyword evidence="2 4" id="KW-0378">Hydrolase</keyword>
<evidence type="ECO:0000313" key="4">
    <source>
        <dbReference type="EMBL" id="MFC7422099.1"/>
    </source>
</evidence>
<dbReference type="SUPFAM" id="SSF51338">
    <property type="entry name" value="Composite domain of metallo-dependent hydrolases"/>
    <property type="match status" value="1"/>
</dbReference>
<evidence type="ECO:0000256" key="2">
    <source>
        <dbReference type="ARBA" id="ARBA00022801"/>
    </source>
</evidence>
<gene>
    <name evidence="4" type="ORF">ACFQNF_19760</name>
</gene>
<dbReference type="Gene3D" id="3.20.20.140">
    <property type="entry name" value="Metal-dependent hydrolases"/>
    <property type="match status" value="1"/>
</dbReference>
<dbReference type="PANTHER" id="PTHR43794">
    <property type="entry name" value="AMINOHYDROLASE SSNA-RELATED"/>
    <property type="match status" value="1"/>
</dbReference>
<dbReference type="SUPFAM" id="SSF51556">
    <property type="entry name" value="Metallo-dependent hydrolases"/>
    <property type="match status" value="1"/>
</dbReference>
<accession>A0ABW2R490</accession>
<dbReference type="GO" id="GO:0016787">
    <property type="term" value="F:hydrolase activity"/>
    <property type="evidence" value="ECO:0007669"/>
    <property type="project" value="UniProtKB-KW"/>
</dbReference>
<dbReference type="InterPro" id="IPR032466">
    <property type="entry name" value="Metal_Hydrolase"/>
</dbReference>
<sequence>MQIIAPRWLIPIEPHATVLSDHAVITDHERIVQIMPLSAARIAYPSAKETLLAEHVLLPGLINTHTHSAMSLLRGYADDLALMTWLHQHIWPAETAHVSDDFIFDGTTLAIMEMIAGGTTCANDMYFEHSAVARAAVSCGFRMGIGCSILEFPTPYASDADGYIKKALASRAEFSGEPLVHFTLAPHAPYTVSDDTFSRVITLADELDLGLHSHIHETQDEIKNSLKQYGVRPLERLAALGFLGSNLVAAHMVHTSDTEIALLAKHGVNIAHNPASNLKLASGIARIHAMQQAGINVSIGTDGAASNNKIDLFAEMRLAALLAKAQANNAEAIPAWQALEMTTLNAAKAMRLDDKIGSIKVGKQADLIAVDLSAAATQPCYDPISQLVYAADRSQVSHVWIAGRCVYQAGQHLSLNTGETLNRARRWQQRIKKEA</sequence>
<comment type="similarity">
    <text evidence="1">Belongs to the metallo-dependent hydrolases superfamily. ATZ/TRZ family.</text>
</comment>
<dbReference type="InterPro" id="IPR006680">
    <property type="entry name" value="Amidohydro-rel"/>
</dbReference>
<protein>
    <submittedName>
        <fullName evidence="4">TRZ/ATZ family hydrolase</fullName>
    </submittedName>
</protein>
<dbReference type="Proteomes" id="UP001596473">
    <property type="component" value="Unassembled WGS sequence"/>
</dbReference>
<name>A0ABW2R490_9NEIS</name>
<dbReference type="EMBL" id="JBHTBQ010000044">
    <property type="protein sequence ID" value="MFC7422099.1"/>
    <property type="molecule type" value="Genomic_DNA"/>
</dbReference>
<dbReference type="RefSeq" id="WP_380189915.1">
    <property type="nucleotide sequence ID" value="NZ_JBHTBQ010000044.1"/>
</dbReference>
<dbReference type="InterPro" id="IPR050287">
    <property type="entry name" value="MTA/SAH_deaminase"/>
</dbReference>
<dbReference type="PANTHER" id="PTHR43794:SF11">
    <property type="entry name" value="AMIDOHYDROLASE-RELATED DOMAIN-CONTAINING PROTEIN"/>
    <property type="match status" value="1"/>
</dbReference>
<dbReference type="CDD" id="cd01298">
    <property type="entry name" value="ATZ_TRZ_like"/>
    <property type="match status" value="1"/>
</dbReference>
<evidence type="ECO:0000259" key="3">
    <source>
        <dbReference type="Pfam" id="PF01979"/>
    </source>
</evidence>
<evidence type="ECO:0000256" key="1">
    <source>
        <dbReference type="ARBA" id="ARBA00006745"/>
    </source>
</evidence>
<keyword evidence="5" id="KW-1185">Reference proteome</keyword>
<reference evidence="5" key="1">
    <citation type="journal article" date="2019" name="Int. J. Syst. Evol. Microbiol.">
        <title>The Global Catalogue of Microorganisms (GCM) 10K type strain sequencing project: providing services to taxonomists for standard genome sequencing and annotation.</title>
        <authorList>
            <consortium name="The Broad Institute Genomics Platform"/>
            <consortium name="The Broad Institute Genome Sequencing Center for Infectious Disease"/>
            <person name="Wu L."/>
            <person name="Ma J."/>
        </authorList>
    </citation>
    <scope>NUCLEOTIDE SEQUENCE [LARGE SCALE GENOMIC DNA]</scope>
    <source>
        <strain evidence="5">CCUG 62945</strain>
    </source>
</reference>
<comment type="caution">
    <text evidence="4">The sequence shown here is derived from an EMBL/GenBank/DDBJ whole genome shotgun (WGS) entry which is preliminary data.</text>
</comment>
<dbReference type="NCBIfam" id="NF006549">
    <property type="entry name" value="PRK09045.1"/>
    <property type="match status" value="1"/>
</dbReference>
<dbReference type="InterPro" id="IPR011059">
    <property type="entry name" value="Metal-dep_hydrolase_composite"/>
</dbReference>
<dbReference type="Pfam" id="PF01979">
    <property type="entry name" value="Amidohydro_1"/>
    <property type="match status" value="1"/>
</dbReference>
<proteinExistence type="inferred from homology"/>
<evidence type="ECO:0000313" key="5">
    <source>
        <dbReference type="Proteomes" id="UP001596473"/>
    </source>
</evidence>
<feature type="domain" description="Amidohydrolase-related" evidence="3">
    <location>
        <begin position="56"/>
        <end position="406"/>
    </location>
</feature>
<organism evidence="4 5">
    <name type="scientific">Iodobacter arcticus</name>
    <dbReference type="NCBI Taxonomy" id="590593"/>
    <lineage>
        <taxon>Bacteria</taxon>
        <taxon>Pseudomonadati</taxon>
        <taxon>Pseudomonadota</taxon>
        <taxon>Betaproteobacteria</taxon>
        <taxon>Neisseriales</taxon>
        <taxon>Chitinibacteraceae</taxon>
        <taxon>Iodobacter</taxon>
    </lineage>
</organism>
<dbReference type="Gene3D" id="2.30.40.10">
    <property type="entry name" value="Urease, subunit C, domain 1"/>
    <property type="match status" value="1"/>
</dbReference>